<keyword evidence="1" id="KW-0732">Signal</keyword>
<evidence type="ECO:0008006" key="4">
    <source>
        <dbReference type="Google" id="ProtNLM"/>
    </source>
</evidence>
<feature type="chain" id="PRO_5043418243" description="Extracellular membrane protein CFEM domain-containing protein" evidence="1">
    <location>
        <begin position="20"/>
        <end position="113"/>
    </location>
</feature>
<dbReference type="Proteomes" id="UP001383192">
    <property type="component" value="Unassembled WGS sequence"/>
</dbReference>
<evidence type="ECO:0000313" key="2">
    <source>
        <dbReference type="EMBL" id="KAK7014477.1"/>
    </source>
</evidence>
<reference evidence="2 3" key="1">
    <citation type="submission" date="2024-01" db="EMBL/GenBank/DDBJ databases">
        <title>A draft genome for a cacao thread blight-causing isolate of Paramarasmius palmivorus.</title>
        <authorList>
            <person name="Baruah I.K."/>
            <person name="Bukari Y."/>
            <person name="Amoako-Attah I."/>
            <person name="Meinhardt L.W."/>
            <person name="Bailey B.A."/>
            <person name="Cohen S.P."/>
        </authorList>
    </citation>
    <scope>NUCLEOTIDE SEQUENCE [LARGE SCALE GENOMIC DNA]</scope>
    <source>
        <strain evidence="2 3">GH-12</strain>
    </source>
</reference>
<name>A0AAW0AN78_9AGAR</name>
<gene>
    <name evidence="2" type="ORF">VNI00_019336</name>
</gene>
<sequence>MKSPTTSLVIFTLLAHASAQIFTVLPGSGDQQTCQSEKRAFREAFEDCDNKPQMPDIVDCICSDRVSDIIGIALNCLVSADGTLKETAQEGFDQYSQNCRSNGKEVEQQVIDF</sequence>
<feature type="signal peptide" evidence="1">
    <location>
        <begin position="1"/>
        <end position="19"/>
    </location>
</feature>
<proteinExistence type="predicted"/>
<dbReference type="EMBL" id="JAYKXP010000359">
    <property type="protein sequence ID" value="KAK7014477.1"/>
    <property type="molecule type" value="Genomic_DNA"/>
</dbReference>
<evidence type="ECO:0000313" key="3">
    <source>
        <dbReference type="Proteomes" id="UP001383192"/>
    </source>
</evidence>
<keyword evidence="3" id="KW-1185">Reference proteome</keyword>
<evidence type="ECO:0000256" key="1">
    <source>
        <dbReference type="SAM" id="SignalP"/>
    </source>
</evidence>
<organism evidence="2 3">
    <name type="scientific">Paramarasmius palmivorus</name>
    <dbReference type="NCBI Taxonomy" id="297713"/>
    <lineage>
        <taxon>Eukaryota</taxon>
        <taxon>Fungi</taxon>
        <taxon>Dikarya</taxon>
        <taxon>Basidiomycota</taxon>
        <taxon>Agaricomycotina</taxon>
        <taxon>Agaricomycetes</taxon>
        <taxon>Agaricomycetidae</taxon>
        <taxon>Agaricales</taxon>
        <taxon>Marasmiineae</taxon>
        <taxon>Marasmiaceae</taxon>
        <taxon>Paramarasmius</taxon>
    </lineage>
</organism>
<dbReference type="AlphaFoldDB" id="A0AAW0AN78"/>
<comment type="caution">
    <text evidence="2">The sequence shown here is derived from an EMBL/GenBank/DDBJ whole genome shotgun (WGS) entry which is preliminary data.</text>
</comment>
<protein>
    <recommendedName>
        <fullName evidence="4">Extracellular membrane protein CFEM domain-containing protein</fullName>
    </recommendedName>
</protein>
<accession>A0AAW0AN78</accession>